<dbReference type="Proteomes" id="UP001166286">
    <property type="component" value="Unassembled WGS sequence"/>
</dbReference>
<feature type="compositionally biased region" description="Basic residues" evidence="1">
    <location>
        <begin position="249"/>
        <end position="268"/>
    </location>
</feature>
<evidence type="ECO:0000259" key="2">
    <source>
        <dbReference type="Pfam" id="PF24864"/>
    </source>
</evidence>
<evidence type="ECO:0000313" key="4">
    <source>
        <dbReference type="Proteomes" id="UP001166286"/>
    </source>
</evidence>
<dbReference type="EMBL" id="JAFEKC020000002">
    <property type="protein sequence ID" value="KAK0516181.1"/>
    <property type="molecule type" value="Genomic_DNA"/>
</dbReference>
<evidence type="ECO:0000256" key="1">
    <source>
        <dbReference type="SAM" id="MobiDB-lite"/>
    </source>
</evidence>
<gene>
    <name evidence="3" type="ORF">JMJ35_000784</name>
</gene>
<dbReference type="PANTHER" id="PTHR38790">
    <property type="entry name" value="2EXR DOMAIN-CONTAINING PROTEIN-RELATED"/>
    <property type="match status" value="1"/>
</dbReference>
<dbReference type="PANTHER" id="PTHR38790:SF4">
    <property type="entry name" value="2EXR DOMAIN-CONTAINING PROTEIN"/>
    <property type="match status" value="1"/>
</dbReference>
<accession>A0AA39R8S0</accession>
<proteinExistence type="predicted"/>
<feature type="domain" description="DUF7730" evidence="2">
    <location>
        <begin position="18"/>
        <end position="152"/>
    </location>
</feature>
<dbReference type="InterPro" id="IPR056632">
    <property type="entry name" value="DUF7730"/>
</dbReference>
<protein>
    <recommendedName>
        <fullName evidence="2">DUF7730 domain-containing protein</fullName>
    </recommendedName>
</protein>
<keyword evidence="4" id="KW-1185">Reference proteome</keyword>
<dbReference type="AlphaFoldDB" id="A0AA39R8S0"/>
<dbReference type="Pfam" id="PF24864">
    <property type="entry name" value="DUF7730"/>
    <property type="match status" value="1"/>
</dbReference>
<name>A0AA39R8S0_9LECA</name>
<sequence>MARRSARILEKELAEARKHQIPLMELPREFRDKIYEACLAFDGAIFVRDKTREPRCLQPTPTKYRQREDFDRGMASIESSATAQGRKLFYVSKQIHDEAVSVFYRKNTFEFTSLTEMEMFIRNMGLSNQHNLRSVIVYYEAEYPPEFARTSKLLTECVGLRNLTLVLCDACMVYTDSGRAPGYQFDWAELKVPRAFGTLLRIRGLDNVRVVLSPRAGYFVAPSNRGFEMLAAMEDAIQVTKKPGPVPKTPKRRKAKKRAQKKRMSAST</sequence>
<feature type="region of interest" description="Disordered" evidence="1">
    <location>
        <begin position="240"/>
        <end position="268"/>
    </location>
</feature>
<organism evidence="3 4">
    <name type="scientific">Cladonia borealis</name>
    <dbReference type="NCBI Taxonomy" id="184061"/>
    <lineage>
        <taxon>Eukaryota</taxon>
        <taxon>Fungi</taxon>
        <taxon>Dikarya</taxon>
        <taxon>Ascomycota</taxon>
        <taxon>Pezizomycotina</taxon>
        <taxon>Lecanoromycetes</taxon>
        <taxon>OSLEUM clade</taxon>
        <taxon>Lecanoromycetidae</taxon>
        <taxon>Lecanorales</taxon>
        <taxon>Lecanorineae</taxon>
        <taxon>Cladoniaceae</taxon>
        <taxon>Cladonia</taxon>
    </lineage>
</organism>
<evidence type="ECO:0000313" key="3">
    <source>
        <dbReference type="EMBL" id="KAK0516181.1"/>
    </source>
</evidence>
<comment type="caution">
    <text evidence="3">The sequence shown here is derived from an EMBL/GenBank/DDBJ whole genome shotgun (WGS) entry which is preliminary data.</text>
</comment>
<reference evidence="3" key="1">
    <citation type="submission" date="2023-03" db="EMBL/GenBank/DDBJ databases">
        <title>Complete genome of Cladonia borealis.</title>
        <authorList>
            <person name="Park H."/>
        </authorList>
    </citation>
    <scope>NUCLEOTIDE SEQUENCE</scope>
    <source>
        <strain evidence="3">ANT050790</strain>
    </source>
</reference>